<keyword evidence="4" id="KW-0808">Transferase</keyword>
<dbReference type="PANTHER" id="PTHR43025:SF3">
    <property type="entry name" value="MONOGALACTOSYLDIACYLGLYCEROL SYNTHASE 1, CHLOROPLASTIC"/>
    <property type="match status" value="1"/>
</dbReference>
<dbReference type="PANTHER" id="PTHR43025">
    <property type="entry name" value="MONOGALACTOSYLDIACYLGLYCEROL SYNTHASE"/>
    <property type="match status" value="1"/>
</dbReference>
<reference evidence="7 8" key="1">
    <citation type="journal article" date="2016" name="Nat. Commun.">
        <title>Thousands of microbial genomes shed light on interconnected biogeochemical processes in an aquifer system.</title>
        <authorList>
            <person name="Anantharaman K."/>
            <person name="Brown C.T."/>
            <person name="Hug L.A."/>
            <person name="Sharon I."/>
            <person name="Castelle C.J."/>
            <person name="Probst A.J."/>
            <person name="Thomas B.C."/>
            <person name="Singh A."/>
            <person name="Wilkins M.J."/>
            <person name="Karaoz U."/>
            <person name="Brodie E.L."/>
            <person name="Williams K.H."/>
            <person name="Hubbard S.S."/>
            <person name="Banfield J.F."/>
        </authorList>
    </citation>
    <scope>NUCLEOTIDE SEQUENCE [LARGE SCALE GENOMIC DNA]</scope>
</reference>
<name>A0A1F5JV67_9BACT</name>
<organism evidence="7 8">
    <name type="scientific">Candidatus Daviesbacteria bacterium RIFCSPHIGHO2_02_FULL_36_13</name>
    <dbReference type="NCBI Taxonomy" id="1797768"/>
    <lineage>
        <taxon>Bacteria</taxon>
        <taxon>Candidatus Daviesiibacteriota</taxon>
    </lineage>
</organism>
<dbReference type="Pfam" id="PF04101">
    <property type="entry name" value="Glyco_tran_28_C"/>
    <property type="match status" value="1"/>
</dbReference>
<feature type="domain" description="Glycosyl transferase family 28 C-terminal" evidence="5">
    <location>
        <begin position="193"/>
        <end position="283"/>
    </location>
</feature>
<evidence type="ECO:0000256" key="3">
    <source>
        <dbReference type="ARBA" id="ARBA00022676"/>
    </source>
</evidence>
<dbReference type="STRING" id="1797768.A3C59_01585"/>
<comment type="subcellular location">
    <subcellularLocation>
        <location evidence="1">Membrane</location>
    </subcellularLocation>
</comment>
<dbReference type="InterPro" id="IPR050519">
    <property type="entry name" value="Glycosyltransf_28_UgtP"/>
</dbReference>
<dbReference type="SUPFAM" id="SSF53756">
    <property type="entry name" value="UDP-Glycosyltransferase/glycogen phosphorylase"/>
    <property type="match status" value="1"/>
</dbReference>
<evidence type="ECO:0000259" key="5">
    <source>
        <dbReference type="Pfam" id="PF04101"/>
    </source>
</evidence>
<comment type="caution">
    <text evidence="7">The sequence shown here is derived from an EMBL/GenBank/DDBJ whole genome shotgun (WGS) entry which is preliminary data.</text>
</comment>
<evidence type="ECO:0000259" key="6">
    <source>
        <dbReference type="Pfam" id="PF06925"/>
    </source>
</evidence>
<evidence type="ECO:0000313" key="8">
    <source>
        <dbReference type="Proteomes" id="UP000176902"/>
    </source>
</evidence>
<dbReference type="AlphaFoldDB" id="A0A1F5JV67"/>
<dbReference type="Pfam" id="PF06925">
    <property type="entry name" value="MGDG_synth"/>
    <property type="match status" value="1"/>
</dbReference>
<feature type="domain" description="Diacylglycerol glucosyltransferase N-terminal" evidence="6">
    <location>
        <begin position="14"/>
        <end position="175"/>
    </location>
</feature>
<sequence length="347" mass="39538">MKILVCYSETGGGHLRAAQALAEELSLRKNIEVVLIDVGKETNWGQKINPSLTYYFISHYLLPLYNLIYRLTDNQFGVRILRFTIKLFWGKAFKKILNREKPDLILTTHPIISPSTVNLDNKIPFVVVVLDLGKPHRIWFDKWADYIIVPDKEMASWASKKFKIEPSKLKPLGYPLRAAFKNPDTSTSSNTILILGAGIESLLVISWIKKIKKKFPDKKIVVVCGHNILLEKILSKLKYVKSFGFIDNLDNLLNEADLVITKAGPGIIMEAAALKKTIIVTRWVVLQEKGNVNFVLENRLGLYDPKGKNLVSSIEKIYKNYQKYTSPKNIISFDTEVMADYIINLIK</sequence>
<comment type="similarity">
    <text evidence="2">Belongs to the glycosyltransferase 28 family.</text>
</comment>
<evidence type="ECO:0000313" key="7">
    <source>
        <dbReference type="EMBL" id="OGE32544.1"/>
    </source>
</evidence>
<dbReference type="InterPro" id="IPR009695">
    <property type="entry name" value="Diacylglyc_glucosyltr_N"/>
</dbReference>
<dbReference type="InterPro" id="IPR007235">
    <property type="entry name" value="Glyco_trans_28_C"/>
</dbReference>
<dbReference type="GO" id="GO:0016758">
    <property type="term" value="F:hexosyltransferase activity"/>
    <property type="evidence" value="ECO:0007669"/>
    <property type="project" value="InterPro"/>
</dbReference>
<keyword evidence="3" id="KW-0328">Glycosyltransferase</keyword>
<dbReference type="EMBL" id="MFCV01000025">
    <property type="protein sequence ID" value="OGE32544.1"/>
    <property type="molecule type" value="Genomic_DNA"/>
</dbReference>
<evidence type="ECO:0000256" key="2">
    <source>
        <dbReference type="ARBA" id="ARBA00006962"/>
    </source>
</evidence>
<dbReference type="GO" id="GO:0009247">
    <property type="term" value="P:glycolipid biosynthetic process"/>
    <property type="evidence" value="ECO:0007669"/>
    <property type="project" value="InterPro"/>
</dbReference>
<accession>A0A1F5JV67</accession>
<proteinExistence type="inferred from homology"/>
<protein>
    <recommendedName>
        <fullName evidence="9">Glycosyl transferase family 28 C-terminal domain-containing protein</fullName>
    </recommendedName>
</protein>
<gene>
    <name evidence="7" type="ORF">A3C59_01585</name>
</gene>
<dbReference type="Proteomes" id="UP000176902">
    <property type="component" value="Unassembled WGS sequence"/>
</dbReference>
<evidence type="ECO:0000256" key="4">
    <source>
        <dbReference type="ARBA" id="ARBA00022679"/>
    </source>
</evidence>
<evidence type="ECO:0008006" key="9">
    <source>
        <dbReference type="Google" id="ProtNLM"/>
    </source>
</evidence>
<dbReference type="Gene3D" id="3.40.50.2000">
    <property type="entry name" value="Glycogen Phosphorylase B"/>
    <property type="match status" value="2"/>
</dbReference>
<dbReference type="GO" id="GO:0016020">
    <property type="term" value="C:membrane"/>
    <property type="evidence" value="ECO:0007669"/>
    <property type="project" value="UniProtKB-SubCell"/>
</dbReference>
<evidence type="ECO:0000256" key="1">
    <source>
        <dbReference type="ARBA" id="ARBA00004370"/>
    </source>
</evidence>